<evidence type="ECO:0000256" key="11">
    <source>
        <dbReference type="SAM" id="MobiDB-lite"/>
    </source>
</evidence>
<dbReference type="SUPFAM" id="SSF52058">
    <property type="entry name" value="L domain-like"/>
    <property type="match status" value="2"/>
</dbReference>
<evidence type="ECO:0000256" key="10">
    <source>
        <dbReference type="ARBA" id="ARBA00023180"/>
    </source>
</evidence>
<feature type="domain" description="TIR" evidence="14">
    <location>
        <begin position="772"/>
        <end position="914"/>
    </location>
</feature>
<dbReference type="PANTHER" id="PTHR24365">
    <property type="entry name" value="TOLL-LIKE RECEPTOR"/>
    <property type="match status" value="1"/>
</dbReference>
<dbReference type="Pfam" id="PF01582">
    <property type="entry name" value="TIR"/>
    <property type="match status" value="1"/>
</dbReference>
<dbReference type="Pfam" id="PF13855">
    <property type="entry name" value="LRR_8"/>
    <property type="match status" value="2"/>
</dbReference>
<accession>A0ABD3UEJ2</accession>
<evidence type="ECO:0000256" key="4">
    <source>
        <dbReference type="ARBA" id="ARBA00022692"/>
    </source>
</evidence>
<evidence type="ECO:0000256" key="9">
    <source>
        <dbReference type="ARBA" id="ARBA00023170"/>
    </source>
</evidence>
<dbReference type="InterPro" id="IPR032675">
    <property type="entry name" value="LRR_dom_sf"/>
</dbReference>
<evidence type="ECO:0000256" key="3">
    <source>
        <dbReference type="ARBA" id="ARBA00022614"/>
    </source>
</evidence>
<evidence type="ECO:0000256" key="7">
    <source>
        <dbReference type="ARBA" id="ARBA00022989"/>
    </source>
</evidence>
<evidence type="ECO:0000256" key="6">
    <source>
        <dbReference type="ARBA" id="ARBA00022737"/>
    </source>
</evidence>
<dbReference type="PROSITE" id="PS51450">
    <property type="entry name" value="LRR"/>
    <property type="match status" value="1"/>
</dbReference>
<evidence type="ECO:0000256" key="1">
    <source>
        <dbReference type="ARBA" id="ARBA00004167"/>
    </source>
</evidence>
<dbReference type="InterPro" id="IPR035897">
    <property type="entry name" value="Toll_tir_struct_dom_sf"/>
</dbReference>
<keyword evidence="6" id="KW-0677">Repeat</keyword>
<keyword evidence="8 12" id="KW-0472">Membrane</keyword>
<dbReference type="SMART" id="SM00255">
    <property type="entry name" value="TIR"/>
    <property type="match status" value="1"/>
</dbReference>
<dbReference type="EMBL" id="JBJQND010000016">
    <property type="protein sequence ID" value="KAL3847877.1"/>
    <property type="molecule type" value="Genomic_DNA"/>
</dbReference>
<evidence type="ECO:0000313" key="16">
    <source>
        <dbReference type="Proteomes" id="UP001634394"/>
    </source>
</evidence>
<dbReference type="InterPro" id="IPR003591">
    <property type="entry name" value="Leu-rich_rpt_typical-subtyp"/>
</dbReference>
<dbReference type="AlphaFoldDB" id="A0ABD3UEJ2"/>
<dbReference type="InterPro" id="IPR001611">
    <property type="entry name" value="Leu-rich_rpt"/>
</dbReference>
<evidence type="ECO:0000256" key="13">
    <source>
        <dbReference type="SAM" id="SignalP"/>
    </source>
</evidence>
<keyword evidence="16" id="KW-1185">Reference proteome</keyword>
<evidence type="ECO:0000256" key="12">
    <source>
        <dbReference type="SAM" id="Phobius"/>
    </source>
</evidence>
<protein>
    <recommendedName>
        <fullName evidence="14">TIR domain-containing protein</fullName>
    </recommendedName>
</protein>
<dbReference type="SMART" id="SM00369">
    <property type="entry name" value="LRR_TYP"/>
    <property type="match status" value="7"/>
</dbReference>
<comment type="subcellular location">
    <subcellularLocation>
        <location evidence="1">Membrane</location>
        <topology evidence="1">Single-pass membrane protein</topology>
    </subcellularLocation>
</comment>
<dbReference type="Proteomes" id="UP001634394">
    <property type="component" value="Unassembled WGS sequence"/>
</dbReference>
<evidence type="ECO:0000256" key="5">
    <source>
        <dbReference type="ARBA" id="ARBA00022729"/>
    </source>
</evidence>
<feature type="compositionally biased region" description="Polar residues" evidence="11">
    <location>
        <begin position="442"/>
        <end position="461"/>
    </location>
</feature>
<comment type="caution">
    <text evidence="15">The sequence shown here is derived from an EMBL/GenBank/DDBJ whole genome shotgun (WGS) entry which is preliminary data.</text>
</comment>
<dbReference type="GO" id="GO:0016020">
    <property type="term" value="C:membrane"/>
    <property type="evidence" value="ECO:0007669"/>
    <property type="project" value="UniProtKB-SubCell"/>
</dbReference>
<dbReference type="SMART" id="SM00365">
    <property type="entry name" value="LRR_SD22"/>
    <property type="match status" value="3"/>
</dbReference>
<dbReference type="PRINTS" id="PR01537">
    <property type="entry name" value="INTRLKN1R1F"/>
</dbReference>
<sequence>MPQFGAVMHGYMELIIFLGWLFSFTTQAKTTTFQLDYTLCVSGVPCRCTRDDENRLIVDCSNLNLATIPRLPNDTVFLSLRDNAIAVVENRTFSNLPHLLSIDLGGNSMRKIMRDGFQGLEDLIHLDLNNNRVPLTVNGFEPGVFRWLKNLRFLTIQNVIGMRDNTSYPHEIFDGLMFLKTLQIDGKPNATFGPGFLKLHNLRTLKLSSQKCNLEIVFNNTFANLPFLTGLDISKCLIIRIEPGALIPLRGLQYLDMSTNVHLGFDGLRNASFGLINSSIKILKANKLYLTFHLSVQLNREHVEFLNQTNIKELYLNENQIELIESDWGNVCPKSMEKLSVIGNKFTFGLYVFQGVSCRGLKHFNGGYQHKTHMPFSYTKKAPYLRKNIVDFRFVTDLEGLKCDTKRTNCTDNNNVEHIWDFLSCCNISSDHKHTSHFNGMPPSTQSTSLPNVNGKESNTTESIDFSGTTFPIIVPPNLEKIDFQYADLRYEIPEINFRNSSITFINVSGNSFYKLTGPLVGLDKLKILDISDNLCSYISDRFLENVNNLESLFIGDNLLGFILAKDNDGRILGKLNNLKTLILSNNQITSLPFQIFSGLQSLEYLDISRNYLQTFNIRMDQMKINYLTVSQNLLTSLPQNVQRQLTEKNVTVDLSKNPLQCDCSTLEFIKWVQNEKKSQISFVGFDNYTCNENDNEQSFVNLDNLILGLEKKCANYTLAIWILSFSFVLIIAVLTAGIMYRYRWKLRYLFYMTKRRYRGYNGLYDNDRENYQYDAFISYADNNLRFVKFTLLPKVETDGLHLCIHHRDFLPGEEIAANIANAIHRSRKTVVLLDDDFLSSYWCMYELNMARMESVYSRKGENILILLVKEEMNKSKLPLELLDLIHKETYIELPEDLGNIDISDICSRLKETIIY</sequence>
<keyword evidence="3" id="KW-0433">Leucine-rich repeat</keyword>
<reference evidence="15 16" key="1">
    <citation type="submission" date="2024-11" db="EMBL/GenBank/DDBJ databases">
        <title>Chromosome-level genome assembly of the freshwater bivalve Anodonta woodiana.</title>
        <authorList>
            <person name="Chen X."/>
        </authorList>
    </citation>
    <scope>NUCLEOTIDE SEQUENCE [LARGE SCALE GENOMIC DNA]</scope>
    <source>
        <strain evidence="15">MN2024</strain>
        <tissue evidence="15">Gills</tissue>
    </source>
</reference>
<keyword evidence="5 13" id="KW-0732">Signal</keyword>
<keyword evidence="7 12" id="KW-1133">Transmembrane helix</keyword>
<keyword evidence="10" id="KW-0325">Glycoprotein</keyword>
<dbReference type="Gene3D" id="3.40.50.10140">
    <property type="entry name" value="Toll/interleukin-1 receptor homology (TIR) domain"/>
    <property type="match status" value="1"/>
</dbReference>
<feature type="region of interest" description="Disordered" evidence="11">
    <location>
        <begin position="440"/>
        <end position="461"/>
    </location>
</feature>
<feature type="chain" id="PRO_5044806501" description="TIR domain-containing protein" evidence="13">
    <location>
        <begin position="29"/>
        <end position="916"/>
    </location>
</feature>
<organism evidence="15 16">
    <name type="scientific">Sinanodonta woodiana</name>
    <name type="common">Chinese pond mussel</name>
    <name type="synonym">Anodonta woodiana</name>
    <dbReference type="NCBI Taxonomy" id="1069815"/>
    <lineage>
        <taxon>Eukaryota</taxon>
        <taxon>Metazoa</taxon>
        <taxon>Spiralia</taxon>
        <taxon>Lophotrochozoa</taxon>
        <taxon>Mollusca</taxon>
        <taxon>Bivalvia</taxon>
        <taxon>Autobranchia</taxon>
        <taxon>Heteroconchia</taxon>
        <taxon>Palaeoheterodonta</taxon>
        <taxon>Unionida</taxon>
        <taxon>Unionoidea</taxon>
        <taxon>Unionidae</taxon>
        <taxon>Unioninae</taxon>
        <taxon>Sinanodonta</taxon>
    </lineage>
</organism>
<gene>
    <name evidence="15" type="ORF">ACJMK2_018768</name>
</gene>
<evidence type="ECO:0000313" key="15">
    <source>
        <dbReference type="EMBL" id="KAL3847877.1"/>
    </source>
</evidence>
<dbReference type="PANTHER" id="PTHR24365:SF541">
    <property type="entry name" value="PROTEIN TOLL-RELATED"/>
    <property type="match status" value="1"/>
</dbReference>
<comment type="similarity">
    <text evidence="2">Belongs to the Toll-like receptor family.</text>
</comment>
<keyword evidence="4 12" id="KW-0812">Transmembrane</keyword>
<dbReference type="PROSITE" id="PS50104">
    <property type="entry name" value="TIR"/>
    <property type="match status" value="1"/>
</dbReference>
<feature type="signal peptide" evidence="13">
    <location>
        <begin position="1"/>
        <end position="28"/>
    </location>
</feature>
<proteinExistence type="inferred from homology"/>
<evidence type="ECO:0000256" key="2">
    <source>
        <dbReference type="ARBA" id="ARBA00009634"/>
    </source>
</evidence>
<evidence type="ECO:0000259" key="14">
    <source>
        <dbReference type="PROSITE" id="PS50104"/>
    </source>
</evidence>
<dbReference type="Gene3D" id="3.80.10.10">
    <property type="entry name" value="Ribonuclease Inhibitor"/>
    <property type="match status" value="3"/>
</dbReference>
<keyword evidence="9" id="KW-0675">Receptor</keyword>
<feature type="transmembrane region" description="Helical" evidence="12">
    <location>
        <begin position="719"/>
        <end position="741"/>
    </location>
</feature>
<evidence type="ECO:0000256" key="8">
    <source>
        <dbReference type="ARBA" id="ARBA00023136"/>
    </source>
</evidence>
<dbReference type="SUPFAM" id="SSF52200">
    <property type="entry name" value="Toll/Interleukin receptor TIR domain"/>
    <property type="match status" value="1"/>
</dbReference>
<name>A0ABD3UEJ2_SINWO</name>
<dbReference type="InterPro" id="IPR000157">
    <property type="entry name" value="TIR_dom"/>
</dbReference>